<dbReference type="InterPro" id="IPR001387">
    <property type="entry name" value="Cro/C1-type_HTH"/>
</dbReference>
<dbReference type="RefSeq" id="WP_160759388.1">
    <property type="nucleotide sequence ID" value="NZ_BAAADZ010000002.1"/>
</dbReference>
<dbReference type="Pfam" id="PF13443">
    <property type="entry name" value="HTH_26"/>
    <property type="match status" value="1"/>
</dbReference>
<reference evidence="3 4" key="1">
    <citation type="submission" date="2019-12" db="EMBL/GenBank/DDBJ databases">
        <title>Genomic-based taxomic classification of the family Erythrobacteraceae.</title>
        <authorList>
            <person name="Xu L."/>
        </authorList>
    </citation>
    <scope>NUCLEOTIDE SEQUENCE [LARGE SCALE GENOMIC DNA]</scope>
    <source>
        <strain evidence="3 4">JCM 10282</strain>
    </source>
</reference>
<protein>
    <submittedName>
        <fullName evidence="2">Transposase-like protein</fullName>
    </submittedName>
</protein>
<dbReference type="AlphaFoldDB" id="A0A6I4UEB2"/>
<feature type="domain" description="HTH cro/C1-type" evidence="1">
    <location>
        <begin position="10"/>
        <end position="42"/>
    </location>
</feature>
<dbReference type="EMBL" id="JACICE010000001">
    <property type="protein sequence ID" value="MBB3775140.1"/>
    <property type="molecule type" value="Genomic_DNA"/>
</dbReference>
<evidence type="ECO:0000259" key="1">
    <source>
        <dbReference type="Pfam" id="PF13443"/>
    </source>
</evidence>
<evidence type="ECO:0000313" key="3">
    <source>
        <dbReference type="EMBL" id="MXP37232.1"/>
    </source>
</evidence>
<gene>
    <name evidence="2" type="ORF">FHS52_001083</name>
    <name evidence="3" type="ORF">GRI59_01230</name>
</gene>
<dbReference type="OrthoDB" id="7391682at2"/>
<evidence type="ECO:0000313" key="5">
    <source>
        <dbReference type="Proteomes" id="UP000548685"/>
    </source>
</evidence>
<accession>A0A6I4UEB2</accession>
<evidence type="ECO:0000313" key="4">
    <source>
        <dbReference type="Proteomes" id="UP000430021"/>
    </source>
</evidence>
<name>A0A6I4UEB2_9SPHN</name>
<reference evidence="2 5" key="2">
    <citation type="submission" date="2020-08" db="EMBL/GenBank/DDBJ databases">
        <title>Genomic Encyclopedia of Type Strains, Phase IV (KMG-IV): sequencing the most valuable type-strain genomes for metagenomic binning, comparative biology and taxonomic classification.</title>
        <authorList>
            <person name="Goeker M."/>
        </authorList>
    </citation>
    <scope>NUCLEOTIDE SEQUENCE [LARGE SCALE GENOMIC DNA]</scope>
    <source>
        <strain evidence="2 5">DSM 8510</strain>
    </source>
</reference>
<organism evidence="3 4">
    <name type="scientific">Erythrobacter ramosus</name>
    <dbReference type="NCBI Taxonomy" id="35811"/>
    <lineage>
        <taxon>Bacteria</taxon>
        <taxon>Pseudomonadati</taxon>
        <taxon>Pseudomonadota</taxon>
        <taxon>Alphaproteobacteria</taxon>
        <taxon>Sphingomonadales</taxon>
        <taxon>Erythrobacteraceae</taxon>
        <taxon>Erythrobacter/Porphyrobacter group</taxon>
        <taxon>Erythrobacter</taxon>
    </lineage>
</organism>
<dbReference type="Proteomes" id="UP000430021">
    <property type="component" value="Unassembled WGS sequence"/>
</dbReference>
<dbReference type="EMBL" id="WTYB01000001">
    <property type="protein sequence ID" value="MXP37232.1"/>
    <property type="molecule type" value="Genomic_DNA"/>
</dbReference>
<comment type="caution">
    <text evidence="3">The sequence shown here is derived from an EMBL/GenBank/DDBJ whole genome shotgun (WGS) entry which is preliminary data.</text>
</comment>
<sequence length="82" mass="9092">MEQQTVVREIEVRAKASRISIAELCRRAGISPDTFHKWKKTERNPNPPGANLHSIGALYRVLEAIDAEDAKRLRKGGKAVAA</sequence>
<dbReference type="Proteomes" id="UP000548685">
    <property type="component" value="Unassembled WGS sequence"/>
</dbReference>
<evidence type="ECO:0000313" key="2">
    <source>
        <dbReference type="EMBL" id="MBB3775140.1"/>
    </source>
</evidence>
<keyword evidence="5" id="KW-1185">Reference proteome</keyword>
<proteinExistence type="predicted"/>